<reference evidence="2" key="1">
    <citation type="journal article" date="2005" name="PLoS Biol.">
        <title>The genomes of Oryza sativa: a history of duplications.</title>
        <authorList>
            <person name="Yu J."/>
            <person name="Wang J."/>
            <person name="Lin W."/>
            <person name="Li S."/>
            <person name="Li H."/>
            <person name="Zhou J."/>
            <person name="Ni P."/>
            <person name="Dong W."/>
            <person name="Hu S."/>
            <person name="Zeng C."/>
            <person name="Zhang J."/>
            <person name="Zhang Y."/>
            <person name="Li R."/>
            <person name="Xu Z."/>
            <person name="Li S."/>
            <person name="Li X."/>
            <person name="Zheng H."/>
            <person name="Cong L."/>
            <person name="Lin L."/>
            <person name="Yin J."/>
            <person name="Geng J."/>
            <person name="Li G."/>
            <person name="Shi J."/>
            <person name="Liu J."/>
            <person name="Lv H."/>
            <person name="Li J."/>
            <person name="Wang J."/>
            <person name="Deng Y."/>
            <person name="Ran L."/>
            <person name="Shi X."/>
            <person name="Wang X."/>
            <person name="Wu Q."/>
            <person name="Li C."/>
            <person name="Ren X."/>
            <person name="Wang J."/>
            <person name="Wang X."/>
            <person name="Li D."/>
            <person name="Liu D."/>
            <person name="Zhang X."/>
            <person name="Ji Z."/>
            <person name="Zhao W."/>
            <person name="Sun Y."/>
            <person name="Zhang Z."/>
            <person name="Bao J."/>
            <person name="Han Y."/>
            <person name="Dong L."/>
            <person name="Ji J."/>
            <person name="Chen P."/>
            <person name="Wu S."/>
            <person name="Liu J."/>
            <person name="Xiao Y."/>
            <person name="Bu D."/>
            <person name="Tan J."/>
            <person name="Yang L."/>
            <person name="Ye C."/>
            <person name="Zhang J."/>
            <person name="Xu J."/>
            <person name="Zhou Y."/>
            <person name="Yu Y."/>
            <person name="Zhang B."/>
            <person name="Zhuang S."/>
            <person name="Wei H."/>
            <person name="Liu B."/>
            <person name="Lei M."/>
            <person name="Yu H."/>
            <person name="Li Y."/>
            <person name="Xu H."/>
            <person name="Wei S."/>
            <person name="He X."/>
            <person name="Fang L."/>
            <person name="Zhang Z."/>
            <person name="Zhang Y."/>
            <person name="Huang X."/>
            <person name="Su Z."/>
            <person name="Tong W."/>
            <person name="Li J."/>
            <person name="Tong Z."/>
            <person name="Li S."/>
            <person name="Ye J."/>
            <person name="Wang L."/>
            <person name="Fang L."/>
            <person name="Lei T."/>
            <person name="Chen C."/>
            <person name="Chen H."/>
            <person name="Xu Z."/>
            <person name="Li H."/>
            <person name="Huang H."/>
            <person name="Zhang F."/>
            <person name="Xu H."/>
            <person name="Li N."/>
            <person name="Zhao C."/>
            <person name="Li S."/>
            <person name="Dong L."/>
            <person name="Huang Y."/>
            <person name="Li L."/>
            <person name="Xi Y."/>
            <person name="Qi Q."/>
            <person name="Li W."/>
            <person name="Zhang B."/>
            <person name="Hu W."/>
            <person name="Zhang Y."/>
            <person name="Tian X."/>
            <person name="Jiao Y."/>
            <person name="Liang X."/>
            <person name="Jin J."/>
            <person name="Gao L."/>
            <person name="Zheng W."/>
            <person name="Hao B."/>
            <person name="Liu S."/>
            <person name="Wang W."/>
            <person name="Yuan L."/>
            <person name="Cao M."/>
            <person name="McDermott J."/>
            <person name="Samudrala R."/>
            <person name="Wang J."/>
            <person name="Wong G.K."/>
            <person name="Yang H."/>
        </authorList>
    </citation>
    <scope>NUCLEOTIDE SEQUENCE [LARGE SCALE GENOMIC DNA]</scope>
</reference>
<accession>A0A8J8XSQ6</accession>
<dbReference type="Proteomes" id="UP000007752">
    <property type="component" value="Chromosome 3"/>
</dbReference>
<organism evidence="2">
    <name type="scientific">Oryza sativa subsp. japonica</name>
    <name type="common">Rice</name>
    <dbReference type="NCBI Taxonomy" id="39947"/>
    <lineage>
        <taxon>Eukaryota</taxon>
        <taxon>Viridiplantae</taxon>
        <taxon>Streptophyta</taxon>
        <taxon>Embryophyta</taxon>
        <taxon>Tracheophyta</taxon>
        <taxon>Spermatophyta</taxon>
        <taxon>Magnoliopsida</taxon>
        <taxon>Liliopsida</taxon>
        <taxon>Poales</taxon>
        <taxon>Poaceae</taxon>
        <taxon>BOP clade</taxon>
        <taxon>Oryzoideae</taxon>
        <taxon>Oryzeae</taxon>
        <taxon>Oryzinae</taxon>
        <taxon>Oryza</taxon>
        <taxon>Oryza sativa</taxon>
    </lineage>
</organism>
<keyword evidence="1" id="KW-1133">Transmembrane helix</keyword>
<dbReference type="AlphaFoldDB" id="A0A8J8XSQ6"/>
<reference evidence="2" key="2">
    <citation type="submission" date="2008-12" db="EMBL/GenBank/DDBJ databases">
        <title>Improved gene annotation of the rice (Oryza sativa) genomes.</title>
        <authorList>
            <person name="Wang J."/>
            <person name="Li R."/>
            <person name="Fan W."/>
            <person name="Huang Q."/>
            <person name="Zhang J."/>
            <person name="Zhou Y."/>
            <person name="Hu Y."/>
            <person name="Zi S."/>
            <person name="Li J."/>
            <person name="Ni P."/>
            <person name="Zheng H."/>
            <person name="Zhang Y."/>
            <person name="Zhao M."/>
            <person name="Hao Q."/>
            <person name="McDermott J."/>
            <person name="Samudrala R."/>
            <person name="Kristiansen K."/>
            <person name="Wong G.K.-S."/>
        </authorList>
    </citation>
    <scope>NUCLEOTIDE SEQUENCE</scope>
</reference>
<name>A0A8J8XSQ6_ORYSJ</name>
<sequence length="104" mass="11882">MVIYSTTIEYTVCTNNTACSVMALVWVYCYLNRRAKPTMMQPYMNAGMMRSTTDDSTISMSCHVNLNMGEGRHDWQSLKCSAKHGKFCKDQTLVKAEMFGEERT</sequence>
<keyword evidence="1" id="KW-0812">Transmembrane</keyword>
<gene>
    <name evidence="2" type="ORF">OsJ_10937</name>
</gene>
<keyword evidence="1" id="KW-0472">Membrane</keyword>
<evidence type="ECO:0000313" key="2">
    <source>
        <dbReference type="EMBL" id="EAZ27008.1"/>
    </source>
</evidence>
<feature type="transmembrane region" description="Helical" evidence="1">
    <location>
        <begin position="12"/>
        <end position="31"/>
    </location>
</feature>
<evidence type="ECO:0000256" key="1">
    <source>
        <dbReference type="SAM" id="Phobius"/>
    </source>
</evidence>
<dbReference type="EMBL" id="CM000140">
    <property type="protein sequence ID" value="EAZ27008.1"/>
    <property type="molecule type" value="Genomic_DNA"/>
</dbReference>
<protein>
    <submittedName>
        <fullName evidence="2">Uncharacterized protein</fullName>
    </submittedName>
</protein>
<proteinExistence type="predicted"/>